<name>A0A0A9AB92_ARUDO</name>
<accession>A0A0A9AB92</accession>
<sequence length="17" mass="1991">MYASVLFSLNLECFIIQ</sequence>
<protein>
    <submittedName>
        <fullName evidence="1">Uncharacterized protein</fullName>
    </submittedName>
</protein>
<organism evidence="1">
    <name type="scientific">Arundo donax</name>
    <name type="common">Giant reed</name>
    <name type="synonym">Donax arundinaceus</name>
    <dbReference type="NCBI Taxonomy" id="35708"/>
    <lineage>
        <taxon>Eukaryota</taxon>
        <taxon>Viridiplantae</taxon>
        <taxon>Streptophyta</taxon>
        <taxon>Embryophyta</taxon>
        <taxon>Tracheophyta</taxon>
        <taxon>Spermatophyta</taxon>
        <taxon>Magnoliopsida</taxon>
        <taxon>Liliopsida</taxon>
        <taxon>Poales</taxon>
        <taxon>Poaceae</taxon>
        <taxon>PACMAD clade</taxon>
        <taxon>Arundinoideae</taxon>
        <taxon>Arundineae</taxon>
        <taxon>Arundo</taxon>
    </lineage>
</organism>
<reference evidence="1" key="1">
    <citation type="submission" date="2014-09" db="EMBL/GenBank/DDBJ databases">
        <authorList>
            <person name="Magalhaes I.L.F."/>
            <person name="Oliveira U."/>
            <person name="Santos F.R."/>
            <person name="Vidigal T.H.D.A."/>
            <person name="Brescovit A.D."/>
            <person name="Santos A.J."/>
        </authorList>
    </citation>
    <scope>NUCLEOTIDE SEQUENCE</scope>
    <source>
        <tissue evidence="1">Shoot tissue taken approximately 20 cm above the soil surface</tissue>
    </source>
</reference>
<proteinExistence type="predicted"/>
<dbReference type="AlphaFoldDB" id="A0A0A9AB92"/>
<reference evidence="1" key="2">
    <citation type="journal article" date="2015" name="Data Brief">
        <title>Shoot transcriptome of the giant reed, Arundo donax.</title>
        <authorList>
            <person name="Barrero R.A."/>
            <person name="Guerrero F.D."/>
            <person name="Moolhuijzen P."/>
            <person name="Goolsby J.A."/>
            <person name="Tidwell J."/>
            <person name="Bellgard S.E."/>
            <person name="Bellgard M.I."/>
        </authorList>
    </citation>
    <scope>NUCLEOTIDE SEQUENCE</scope>
    <source>
        <tissue evidence="1">Shoot tissue taken approximately 20 cm above the soil surface</tissue>
    </source>
</reference>
<evidence type="ECO:0000313" key="1">
    <source>
        <dbReference type="EMBL" id="JAD48356.1"/>
    </source>
</evidence>
<dbReference type="EMBL" id="GBRH01249539">
    <property type="protein sequence ID" value="JAD48356.1"/>
    <property type="molecule type" value="Transcribed_RNA"/>
</dbReference>